<dbReference type="PROSITE" id="PS50077">
    <property type="entry name" value="HEAT_REPEAT"/>
    <property type="match status" value="1"/>
</dbReference>
<evidence type="ECO:0000313" key="2">
    <source>
        <dbReference type="Proteomes" id="UP000749040"/>
    </source>
</evidence>
<accession>A0ABS2U3G1</accession>
<reference evidence="1 2" key="1">
    <citation type="submission" date="2021-01" db="EMBL/GenBank/DDBJ databases">
        <title>Streptomyces acididurans sp. nov., isolated from a peat swamp forest soil.</title>
        <authorList>
            <person name="Chantavorakit T."/>
            <person name="Duangmal K."/>
        </authorList>
    </citation>
    <scope>NUCLEOTIDE SEQUENCE [LARGE SCALE GENOMIC DNA]</scope>
    <source>
        <strain evidence="1 2">KK5PA1</strain>
    </source>
</reference>
<dbReference type="Gene3D" id="1.25.40.290">
    <property type="entry name" value="ARM repeat domains"/>
    <property type="match status" value="1"/>
</dbReference>
<sequence length="373" mass="40225">MPTAEELIGYQVARDLVSALRDAAPSREFATLEAACGRMDGLALRERVDLLAGALLADVPGEYGPLAAVVTAARDGARGLDGWMIWPVTVAVARRAVADTGEDTFDDAMTLLASLTPRLSAEFALRLMLRADLHRALRTARAWVTSDDAHVRRLASEGTRPYLPWALRVPGLLAEPGITVPILDALHDDESEYVRRSVANHLNDLSRDAPQAAVEAAARWLRNPAPTTARVVRHGLRTLVKKGDAGALALLGYAAADVVVDGFRVLTPEVAFPGSLRFSATVRNDGAEPARVALDYVVHHQRANGTRTPKTFKLATPTLAPGERFGVDREHEFRPITTRRYYSGTHAVALQVNGQATEPLPFVLTGVVSTKGT</sequence>
<name>A0ABS2U3G1_9ACTN</name>
<dbReference type="Proteomes" id="UP000749040">
    <property type="component" value="Unassembled WGS sequence"/>
</dbReference>
<dbReference type="InterPro" id="IPR016024">
    <property type="entry name" value="ARM-type_fold"/>
</dbReference>
<keyword evidence="2" id="KW-1185">Reference proteome</keyword>
<gene>
    <name evidence="1" type="ORF">ITX44_37395</name>
</gene>
<comment type="caution">
    <text evidence="1">The sequence shown here is derived from an EMBL/GenBank/DDBJ whole genome shotgun (WGS) entry which is preliminary data.</text>
</comment>
<organism evidence="1 2">
    <name type="scientific">Actinacidiphila acididurans</name>
    <dbReference type="NCBI Taxonomy" id="2784346"/>
    <lineage>
        <taxon>Bacteria</taxon>
        <taxon>Bacillati</taxon>
        <taxon>Actinomycetota</taxon>
        <taxon>Actinomycetes</taxon>
        <taxon>Kitasatosporales</taxon>
        <taxon>Streptomycetaceae</taxon>
        <taxon>Actinacidiphila</taxon>
    </lineage>
</organism>
<dbReference type="RefSeq" id="WP_205363836.1">
    <property type="nucleotide sequence ID" value="NZ_JADKYB010000031.1"/>
</dbReference>
<dbReference type="SUPFAM" id="SSF48371">
    <property type="entry name" value="ARM repeat"/>
    <property type="match status" value="1"/>
</dbReference>
<evidence type="ECO:0000313" key="1">
    <source>
        <dbReference type="EMBL" id="MBM9510138.1"/>
    </source>
</evidence>
<protein>
    <submittedName>
        <fullName evidence="1">DNA alkylation repair protein</fullName>
    </submittedName>
</protein>
<dbReference type="EMBL" id="JADKYB010000031">
    <property type="protein sequence ID" value="MBM9510138.1"/>
    <property type="molecule type" value="Genomic_DNA"/>
</dbReference>
<proteinExistence type="predicted"/>
<dbReference type="InterPro" id="IPR021133">
    <property type="entry name" value="HEAT_type_2"/>
</dbReference>